<dbReference type="GO" id="GO:0016705">
    <property type="term" value="F:oxidoreductase activity, acting on paired donors, with incorporation or reduction of molecular oxygen"/>
    <property type="evidence" value="ECO:0007669"/>
    <property type="project" value="InterPro"/>
</dbReference>
<dbReference type="FunFam" id="1.10.630.10:FF:000042">
    <property type="entry name" value="Cytochrome P450"/>
    <property type="match status" value="1"/>
</dbReference>
<dbReference type="GO" id="GO:0005789">
    <property type="term" value="C:endoplasmic reticulum membrane"/>
    <property type="evidence" value="ECO:0007669"/>
    <property type="project" value="UniProtKB-SubCell"/>
</dbReference>
<evidence type="ECO:0000256" key="14">
    <source>
        <dbReference type="RuleBase" id="RU000461"/>
    </source>
</evidence>
<dbReference type="InterPro" id="IPR001128">
    <property type="entry name" value="Cyt_P450"/>
</dbReference>
<evidence type="ECO:0000256" key="11">
    <source>
        <dbReference type="ARBA" id="ARBA00023033"/>
    </source>
</evidence>
<dbReference type="Gene3D" id="1.10.630.10">
    <property type="entry name" value="Cytochrome P450"/>
    <property type="match status" value="1"/>
</dbReference>
<evidence type="ECO:0000256" key="8">
    <source>
        <dbReference type="ARBA" id="ARBA00022848"/>
    </source>
</evidence>
<keyword evidence="11 14" id="KW-0503">Monooxygenase</keyword>
<accession>A0A8B0MBD6</accession>
<evidence type="ECO:0000256" key="4">
    <source>
        <dbReference type="ARBA" id="ARBA00010617"/>
    </source>
</evidence>
<reference evidence="15" key="2">
    <citation type="journal article" name="Mar. Pollut. Bull.">
        <title>The genome of the European estuarine calanoid copepod Eurytemora affinis: Potential use in molecular ecotoxicology.</title>
        <authorList>
            <person name="Choi B.S."/>
            <person name="Kim D.H."/>
            <person name="Kim M.S."/>
            <person name="Park J.C."/>
            <person name="Lee Y.H."/>
            <person name="Kim H.J."/>
            <person name="Jeong C.B."/>
            <person name="Hagiwara A."/>
            <person name="Souissi S."/>
            <person name="Lee J.S."/>
        </authorList>
    </citation>
    <scope>NUCLEOTIDE SEQUENCE</scope>
</reference>
<dbReference type="InterPro" id="IPR002401">
    <property type="entry name" value="Cyt_P450_E_grp-I"/>
</dbReference>
<keyword evidence="10 13" id="KW-0408">Iron</keyword>
<evidence type="ECO:0000256" key="12">
    <source>
        <dbReference type="ARBA" id="ARBA00023136"/>
    </source>
</evidence>
<dbReference type="PANTHER" id="PTHR24292">
    <property type="entry name" value="CYTOCHROME P450"/>
    <property type="match status" value="1"/>
</dbReference>
<comment type="similarity">
    <text evidence="4 14">Belongs to the cytochrome P450 family.</text>
</comment>
<dbReference type="PROSITE" id="PS00086">
    <property type="entry name" value="CYTOCHROME_P450"/>
    <property type="match status" value="1"/>
</dbReference>
<sequence length="530" mass="60734">MLFEAGLTLLTLFILLYIYVTKNFNHWKNVGIPFIKGTFPAGSHIELITQSRHMHDIFRENYHKFINQDFYGIYLFGKPVLVVQNMDMIRHVLVKDFNNFVNRNDSSLNSLFDGGEFDQFWAKQLIHLSGDEWKDVRSTFSPIFTSGKLKGMLMFMKEVGAILKLELGKYADSGEDFEIKEVFGKFTLDSLASCAFGINPKSFENSSTAFVRNAARIFTSTSLDNLKAFSRFLPFSAKLQKRLNLNALKPKETKFFCDVIRSTVKHRRETGERRNDLIDLMIDCMKDASDLEPNNENVEDQYENDMKFEHKKRKIEIDDDVVVSTALNLLIAGYDTTALTLSFMGYFLSKHPDIQTKLQTEIDQVLEQGGVNLDYQDIQDLPYLEMCLLESLRHLTPIGAILRTCTSDYKFPNSNIAVKANDLIIIPAAGIHKDERYFPRPNQFNPENFSKESKQSRSPYAFLGFGQGPRACIGMRFALLEVKVAMIEVMANYSFVCSGKNLEPLEIDPHSIMGYVKGGLHARIERRRKH</sequence>
<comment type="cofactor">
    <cofactor evidence="1 13">
        <name>heme</name>
        <dbReference type="ChEBI" id="CHEBI:30413"/>
    </cofactor>
</comment>
<evidence type="ECO:0000256" key="7">
    <source>
        <dbReference type="ARBA" id="ARBA00022824"/>
    </source>
</evidence>
<keyword evidence="9 14" id="KW-0560">Oxidoreductase</keyword>
<dbReference type="SUPFAM" id="SSF48264">
    <property type="entry name" value="Cytochrome P450"/>
    <property type="match status" value="1"/>
</dbReference>
<dbReference type="PANTHER" id="PTHR24292:SF104">
    <property type="entry name" value="CYTOCHROME P450 308A1-RELATED"/>
    <property type="match status" value="1"/>
</dbReference>
<dbReference type="GO" id="GO:0004497">
    <property type="term" value="F:monooxygenase activity"/>
    <property type="evidence" value="ECO:0007669"/>
    <property type="project" value="UniProtKB-KW"/>
</dbReference>
<proteinExistence type="evidence at transcript level"/>
<dbReference type="AlphaFoldDB" id="A0A8B0MBD6"/>
<keyword evidence="5 13" id="KW-0349">Heme</keyword>
<evidence type="ECO:0000313" key="15">
    <source>
        <dbReference type="EMBL" id="QTW43655.1"/>
    </source>
</evidence>
<protein>
    <submittedName>
        <fullName evidence="15">CYP3026A1</fullName>
    </submittedName>
</protein>
<dbReference type="GO" id="GO:0020037">
    <property type="term" value="F:heme binding"/>
    <property type="evidence" value="ECO:0007669"/>
    <property type="project" value="InterPro"/>
</dbReference>
<reference evidence="15" key="1">
    <citation type="submission" date="2020-10" db="EMBL/GenBank/DDBJ databases">
        <authorList>
            <person name="Kim D.-H."/>
        </authorList>
    </citation>
    <scope>NUCLEOTIDE SEQUENCE</scope>
</reference>
<keyword evidence="8" id="KW-0492">Microsome</keyword>
<dbReference type="PRINTS" id="PR00385">
    <property type="entry name" value="P450"/>
</dbReference>
<evidence type="ECO:0000256" key="3">
    <source>
        <dbReference type="ARBA" id="ARBA00004406"/>
    </source>
</evidence>
<evidence type="ECO:0000256" key="5">
    <source>
        <dbReference type="ARBA" id="ARBA00022617"/>
    </source>
</evidence>
<feature type="binding site" description="axial binding residue" evidence="13">
    <location>
        <position position="472"/>
    </location>
    <ligand>
        <name>heme</name>
        <dbReference type="ChEBI" id="CHEBI:30413"/>
    </ligand>
    <ligandPart>
        <name>Fe</name>
        <dbReference type="ChEBI" id="CHEBI:18248"/>
    </ligandPart>
</feature>
<keyword evidence="6 13" id="KW-0479">Metal-binding</keyword>
<dbReference type="EMBL" id="MW149355">
    <property type="protein sequence ID" value="QTW43655.1"/>
    <property type="molecule type" value="mRNA"/>
</dbReference>
<dbReference type="InterPro" id="IPR050476">
    <property type="entry name" value="Insect_CytP450_Detox"/>
</dbReference>
<evidence type="ECO:0000256" key="13">
    <source>
        <dbReference type="PIRSR" id="PIRSR602401-1"/>
    </source>
</evidence>
<dbReference type="CDD" id="cd11056">
    <property type="entry name" value="CYP6-like"/>
    <property type="match status" value="1"/>
</dbReference>
<dbReference type="InterPro" id="IPR017972">
    <property type="entry name" value="Cyt_P450_CS"/>
</dbReference>
<dbReference type="GO" id="GO:0005506">
    <property type="term" value="F:iron ion binding"/>
    <property type="evidence" value="ECO:0007669"/>
    <property type="project" value="InterPro"/>
</dbReference>
<keyword evidence="12" id="KW-0472">Membrane</keyword>
<dbReference type="Pfam" id="PF00067">
    <property type="entry name" value="p450"/>
    <property type="match status" value="1"/>
</dbReference>
<organism evidence="15">
    <name type="scientific">Eurytemora affinis</name>
    <name type="common">Copepod</name>
    <name type="synonym">Temora affinis</name>
    <dbReference type="NCBI Taxonomy" id="88015"/>
    <lineage>
        <taxon>Eukaryota</taxon>
        <taxon>Metazoa</taxon>
        <taxon>Ecdysozoa</taxon>
        <taxon>Arthropoda</taxon>
        <taxon>Crustacea</taxon>
        <taxon>Multicrustacea</taxon>
        <taxon>Hexanauplia</taxon>
        <taxon>Copepoda</taxon>
        <taxon>Calanoida</taxon>
        <taxon>Temoridae</taxon>
        <taxon>Eurytemora</taxon>
    </lineage>
</organism>
<dbReference type="InterPro" id="IPR036396">
    <property type="entry name" value="Cyt_P450_sf"/>
</dbReference>
<keyword evidence="7" id="KW-0256">Endoplasmic reticulum</keyword>
<name>A0A8B0MBD6_EURAF</name>
<comment type="subcellular location">
    <subcellularLocation>
        <location evidence="3">Endoplasmic reticulum membrane</location>
        <topology evidence="3">Peripheral membrane protein</topology>
    </subcellularLocation>
    <subcellularLocation>
        <location evidence="2">Microsome membrane</location>
        <topology evidence="2">Peripheral membrane protein</topology>
    </subcellularLocation>
</comment>
<evidence type="ECO:0000256" key="2">
    <source>
        <dbReference type="ARBA" id="ARBA00004174"/>
    </source>
</evidence>
<dbReference type="PRINTS" id="PR00463">
    <property type="entry name" value="EP450I"/>
</dbReference>
<evidence type="ECO:0000256" key="10">
    <source>
        <dbReference type="ARBA" id="ARBA00023004"/>
    </source>
</evidence>
<dbReference type="OrthoDB" id="2789670at2759"/>
<evidence type="ECO:0000256" key="1">
    <source>
        <dbReference type="ARBA" id="ARBA00001971"/>
    </source>
</evidence>
<evidence type="ECO:0000256" key="6">
    <source>
        <dbReference type="ARBA" id="ARBA00022723"/>
    </source>
</evidence>
<evidence type="ECO:0000256" key="9">
    <source>
        <dbReference type="ARBA" id="ARBA00023002"/>
    </source>
</evidence>